<reference evidence="2 3" key="1">
    <citation type="submission" date="2015-09" db="EMBL/GenBank/DDBJ databases">
        <title>Host preference determinants of Valsa canker pathogens revealed by comparative genomics.</title>
        <authorList>
            <person name="Yin Z."/>
            <person name="Huang L."/>
        </authorList>
    </citation>
    <scope>NUCLEOTIDE SEQUENCE [LARGE SCALE GENOMIC DNA]</scope>
    <source>
        <strain evidence="2 3">03-1</strain>
    </source>
</reference>
<dbReference type="AlphaFoldDB" id="A0A423VLG8"/>
<feature type="signal peptide" evidence="1">
    <location>
        <begin position="1"/>
        <end position="17"/>
    </location>
</feature>
<name>A0A423VLG8_9PEZI</name>
<dbReference type="InterPro" id="IPR021054">
    <property type="entry name" value="Cell_wall_mannoprotein_1"/>
</dbReference>
<evidence type="ECO:0000313" key="3">
    <source>
        <dbReference type="Proteomes" id="UP000283895"/>
    </source>
</evidence>
<dbReference type="OrthoDB" id="3485059at2759"/>
<dbReference type="EMBL" id="LKEA01000053">
    <property type="protein sequence ID" value="ROV91878.1"/>
    <property type="molecule type" value="Genomic_DNA"/>
</dbReference>
<organism evidence="2 3">
    <name type="scientific">Cytospora schulzeri</name>
    <dbReference type="NCBI Taxonomy" id="448051"/>
    <lineage>
        <taxon>Eukaryota</taxon>
        <taxon>Fungi</taxon>
        <taxon>Dikarya</taxon>
        <taxon>Ascomycota</taxon>
        <taxon>Pezizomycotina</taxon>
        <taxon>Sordariomycetes</taxon>
        <taxon>Sordariomycetidae</taxon>
        <taxon>Diaporthales</taxon>
        <taxon>Cytosporaceae</taxon>
        <taxon>Cytospora</taxon>
    </lineage>
</organism>
<protein>
    <submittedName>
        <fullName evidence="2">Uncharacterized protein</fullName>
    </submittedName>
</protein>
<keyword evidence="3" id="KW-1185">Reference proteome</keyword>
<sequence length="178" mass="18877">MQLSQIAILSLFGFALATPQQQKRAASDIEGDISTLSSGLTAFHTAIKDLSGSIEDDQATTYLTTYAGLMASLKEATSHIKSADSLASSDSETIHSAVDSLTTEVVDTLKDANSKASIVASSDYSSQVCQALSTLTTETDDFYDALEDIIDSDYVSDVDDFQSTVESSFSTTKSTYGC</sequence>
<evidence type="ECO:0000256" key="1">
    <source>
        <dbReference type="SAM" id="SignalP"/>
    </source>
</evidence>
<dbReference type="Pfam" id="PF12296">
    <property type="entry name" value="HsbA"/>
    <property type="match status" value="1"/>
</dbReference>
<dbReference type="Proteomes" id="UP000283895">
    <property type="component" value="Unassembled WGS sequence"/>
</dbReference>
<accession>A0A423VLG8</accession>
<gene>
    <name evidence="2" type="ORF">VMCG_09173</name>
</gene>
<keyword evidence="1" id="KW-0732">Signal</keyword>
<dbReference type="PANTHER" id="PTHR38123:SF1">
    <property type="entry name" value="HYDROPHOBIC SURFACE BINDING PROTEIN"/>
    <property type="match status" value="1"/>
</dbReference>
<dbReference type="Gene3D" id="1.20.1280.140">
    <property type="match status" value="1"/>
</dbReference>
<dbReference type="GO" id="GO:0005576">
    <property type="term" value="C:extracellular region"/>
    <property type="evidence" value="ECO:0007669"/>
    <property type="project" value="TreeGrafter"/>
</dbReference>
<comment type="caution">
    <text evidence="2">The sequence shown here is derived from an EMBL/GenBank/DDBJ whole genome shotgun (WGS) entry which is preliminary data.</text>
</comment>
<dbReference type="PANTHER" id="PTHR38123">
    <property type="entry name" value="CELL WALL SERINE-THREONINE-RICH GALACTOMANNOPROTEIN MP1 (AFU_ORTHOLOGUE AFUA_4G03240)"/>
    <property type="match status" value="1"/>
</dbReference>
<feature type="chain" id="PRO_5019421384" evidence="1">
    <location>
        <begin position="18"/>
        <end position="178"/>
    </location>
</feature>
<evidence type="ECO:0000313" key="2">
    <source>
        <dbReference type="EMBL" id="ROV91878.1"/>
    </source>
</evidence>
<proteinExistence type="predicted"/>